<evidence type="ECO:0000259" key="1">
    <source>
        <dbReference type="Pfam" id="PF12867"/>
    </source>
</evidence>
<protein>
    <submittedName>
        <fullName evidence="2">DinB family protein</fullName>
    </submittedName>
</protein>
<dbReference type="AlphaFoldDB" id="A0A9E2SCK1"/>
<dbReference type="InterPro" id="IPR024775">
    <property type="entry name" value="DinB-like"/>
</dbReference>
<feature type="domain" description="DinB-like" evidence="1">
    <location>
        <begin position="19"/>
        <end position="143"/>
    </location>
</feature>
<name>A0A9E2SCK1_9BACT</name>
<keyword evidence="3" id="KW-1185">Reference proteome</keyword>
<dbReference type="RefSeq" id="WP_217792554.1">
    <property type="nucleotide sequence ID" value="NZ_JAHSPG010000013.1"/>
</dbReference>
<gene>
    <name evidence="2" type="ORF">KTO63_16850</name>
</gene>
<dbReference type="EMBL" id="JAHSPG010000013">
    <property type="protein sequence ID" value="MBV4358837.1"/>
    <property type="molecule type" value="Genomic_DNA"/>
</dbReference>
<accession>A0A9E2SCK1</accession>
<evidence type="ECO:0000313" key="3">
    <source>
        <dbReference type="Proteomes" id="UP000812270"/>
    </source>
</evidence>
<sequence length="167" mass="20015">MDNSISTRESIWNQFGASLDMLENAINMCPDEHWDTELNFWYPSYHCIFWTDYYLTMEPSKFHPPTPFTFSEFDPNGKMPDRTYTKMEVLTYLEHCRQKATLLISELTMDKLNERWINEYKNYSLLEILIYNIRHIQHHSAQLNLLLRQAINNAPTWVSQTNKLNKI</sequence>
<dbReference type="Proteomes" id="UP000812270">
    <property type="component" value="Unassembled WGS sequence"/>
</dbReference>
<dbReference type="Pfam" id="PF12867">
    <property type="entry name" value="DinB_2"/>
    <property type="match status" value="1"/>
</dbReference>
<organism evidence="2 3">
    <name type="scientific">Pinibacter aurantiacus</name>
    <dbReference type="NCBI Taxonomy" id="2851599"/>
    <lineage>
        <taxon>Bacteria</taxon>
        <taxon>Pseudomonadati</taxon>
        <taxon>Bacteroidota</taxon>
        <taxon>Chitinophagia</taxon>
        <taxon>Chitinophagales</taxon>
        <taxon>Chitinophagaceae</taxon>
        <taxon>Pinibacter</taxon>
    </lineage>
</organism>
<reference evidence="2" key="1">
    <citation type="submission" date="2021-06" db="EMBL/GenBank/DDBJ databases">
        <authorList>
            <person name="Huq M.A."/>
        </authorList>
    </citation>
    <scope>NUCLEOTIDE SEQUENCE</scope>
    <source>
        <strain evidence="2">MAH-26</strain>
    </source>
</reference>
<comment type="caution">
    <text evidence="2">The sequence shown here is derived from an EMBL/GenBank/DDBJ whole genome shotgun (WGS) entry which is preliminary data.</text>
</comment>
<evidence type="ECO:0000313" key="2">
    <source>
        <dbReference type="EMBL" id="MBV4358837.1"/>
    </source>
</evidence>
<proteinExistence type="predicted"/>